<feature type="coiled-coil region" evidence="4">
    <location>
        <begin position="565"/>
        <end position="596"/>
    </location>
</feature>
<proteinExistence type="predicted"/>
<dbReference type="InterPro" id="IPR027417">
    <property type="entry name" value="P-loop_NTPase"/>
</dbReference>
<accession>A0A1F7S031</accession>
<feature type="domain" description="ABC transporter" evidence="5">
    <location>
        <begin position="2"/>
        <end position="259"/>
    </location>
</feature>
<dbReference type="Proteomes" id="UP000179266">
    <property type="component" value="Unassembled WGS sequence"/>
</dbReference>
<dbReference type="GO" id="GO:0005524">
    <property type="term" value="F:ATP binding"/>
    <property type="evidence" value="ECO:0007669"/>
    <property type="project" value="UniProtKB-KW"/>
</dbReference>
<dbReference type="InterPro" id="IPR032781">
    <property type="entry name" value="ABC_tran_Xtn"/>
</dbReference>
<dbReference type="GO" id="GO:0003677">
    <property type="term" value="F:DNA binding"/>
    <property type="evidence" value="ECO:0007669"/>
    <property type="project" value="InterPro"/>
</dbReference>
<dbReference type="PANTHER" id="PTHR42855">
    <property type="entry name" value="ABC TRANSPORTER ATP-BINDING SUBUNIT"/>
    <property type="match status" value="1"/>
</dbReference>
<dbReference type="PROSITE" id="PS50893">
    <property type="entry name" value="ABC_TRANSPORTER_2"/>
    <property type="match status" value="2"/>
</dbReference>
<dbReference type="InterPro" id="IPR003439">
    <property type="entry name" value="ABC_transporter-like_ATP-bd"/>
</dbReference>
<keyword evidence="4" id="KW-0175">Coiled coil</keyword>
<name>A0A1F7S031_9BACT</name>
<evidence type="ECO:0000313" key="7">
    <source>
        <dbReference type="Proteomes" id="UP000179266"/>
    </source>
</evidence>
<dbReference type="FunFam" id="3.40.50.300:FF:000011">
    <property type="entry name" value="Putative ABC transporter ATP-binding component"/>
    <property type="match status" value="1"/>
</dbReference>
<organism evidence="6 7">
    <name type="scientific">Candidatus Schekmanbacteria bacterium RBG_13_48_7</name>
    <dbReference type="NCBI Taxonomy" id="1817878"/>
    <lineage>
        <taxon>Bacteria</taxon>
        <taxon>Candidatus Schekmaniibacteriota</taxon>
    </lineage>
</organism>
<keyword evidence="3" id="KW-0067">ATP-binding</keyword>
<keyword evidence="1" id="KW-0677">Repeat</keyword>
<dbReference type="Gene3D" id="1.10.287.380">
    <property type="entry name" value="Valyl-tRNA synthetase, C-terminal domain"/>
    <property type="match status" value="1"/>
</dbReference>
<dbReference type="SMART" id="SM00382">
    <property type="entry name" value="AAA"/>
    <property type="match status" value="2"/>
</dbReference>
<evidence type="ECO:0000259" key="5">
    <source>
        <dbReference type="PROSITE" id="PS50893"/>
    </source>
</evidence>
<sequence>MIRLDNTYLNLGGQVIFDSVSWQVKDNDRVGLVGPNGAGKTTLLRMIVGKFSPDRGEVIVPKNTTIGYLPQEIILLKGRTVFEEVRTVYSEITQVQDKMHELEQLMAKGNPQSPDYQGLIDEYGHLQEKFNSMDGYQIDAKIGEVLHGLGFSNSDLNRSVEEFSGGWQMRIVLAKLLLSKPSIMLLDEPTNHLDLEARNWLEQYLEGYQGTIILVSHDRYFLDIVTDRITEIEFGAVTDFYSNYSGYLVEKEARYERLEAQVKRQDENIKKTKMFIARNRYDKRRAALVQSRIKMLDKMEIINLPPRPKAIHFQFPDPPRSGRVVIELQNISKLYGSHKVFEGLNLMIERGDRIGLVGPNGAGKSTLMRILANLEKFNSGTRTIGHNVQLRFMDQEVTSTLNINNIVINELQSVAPYDIVPQIRNLLGAFLFSGDDVNKRVSVLSGGEKSRLAIAKMLLEPANVLLLDEPTNHLDIKSQEILLTALKKFSGTIIFVSHERYFINELAEKIIEVQNGHITIYQGNYESYISKKKSDSIKPAPEPVKPDKSILKEVKIQDRAQRKAIARDEKKKQQLLKDLEHAIHQKESQLADIEQVLADPELYKDGQRAKESVELHKNIRQELQNLYDQWIETEHEDAT</sequence>
<dbReference type="EMBL" id="MGDD01000100">
    <property type="protein sequence ID" value="OGL47061.1"/>
    <property type="molecule type" value="Genomic_DNA"/>
</dbReference>
<reference evidence="6 7" key="1">
    <citation type="journal article" date="2016" name="Nat. Commun.">
        <title>Thousands of microbial genomes shed light on interconnected biogeochemical processes in an aquifer system.</title>
        <authorList>
            <person name="Anantharaman K."/>
            <person name="Brown C.T."/>
            <person name="Hug L.A."/>
            <person name="Sharon I."/>
            <person name="Castelle C.J."/>
            <person name="Probst A.J."/>
            <person name="Thomas B.C."/>
            <person name="Singh A."/>
            <person name="Wilkins M.J."/>
            <person name="Karaoz U."/>
            <person name="Brodie E.L."/>
            <person name="Williams K.H."/>
            <person name="Hubbard S.S."/>
            <person name="Banfield J.F."/>
        </authorList>
    </citation>
    <scope>NUCLEOTIDE SEQUENCE [LARGE SCALE GENOMIC DNA]</scope>
</reference>
<evidence type="ECO:0000256" key="4">
    <source>
        <dbReference type="SAM" id="Coils"/>
    </source>
</evidence>
<dbReference type="SUPFAM" id="SSF52540">
    <property type="entry name" value="P-loop containing nucleoside triphosphate hydrolases"/>
    <property type="match status" value="2"/>
</dbReference>
<dbReference type="InterPro" id="IPR017871">
    <property type="entry name" value="ABC_transporter-like_CS"/>
</dbReference>
<evidence type="ECO:0000256" key="1">
    <source>
        <dbReference type="ARBA" id="ARBA00022737"/>
    </source>
</evidence>
<dbReference type="Pfam" id="PF12848">
    <property type="entry name" value="ABC_tran_Xtn"/>
    <property type="match status" value="1"/>
</dbReference>
<dbReference type="Pfam" id="PF00005">
    <property type="entry name" value="ABC_tran"/>
    <property type="match status" value="2"/>
</dbReference>
<dbReference type="InterPro" id="IPR003593">
    <property type="entry name" value="AAA+_ATPase"/>
</dbReference>
<keyword evidence="2" id="KW-0547">Nucleotide-binding</keyword>
<protein>
    <recommendedName>
        <fullName evidence="5">ABC transporter domain-containing protein</fullName>
    </recommendedName>
</protein>
<dbReference type="PANTHER" id="PTHR42855:SF2">
    <property type="entry name" value="DRUG RESISTANCE ABC TRANSPORTER,ATP-BINDING PROTEIN"/>
    <property type="match status" value="1"/>
</dbReference>
<comment type="caution">
    <text evidence="6">The sequence shown here is derived from an EMBL/GenBank/DDBJ whole genome shotgun (WGS) entry which is preliminary data.</text>
</comment>
<dbReference type="Pfam" id="PF16326">
    <property type="entry name" value="ABC_tran_CTD"/>
    <property type="match status" value="1"/>
</dbReference>
<dbReference type="InterPro" id="IPR051309">
    <property type="entry name" value="ABCF_ATPase"/>
</dbReference>
<dbReference type="InterPro" id="IPR037118">
    <property type="entry name" value="Val-tRNA_synth_C_sf"/>
</dbReference>
<dbReference type="PROSITE" id="PS00211">
    <property type="entry name" value="ABC_TRANSPORTER_1"/>
    <property type="match status" value="2"/>
</dbReference>
<dbReference type="InterPro" id="IPR032524">
    <property type="entry name" value="ABC_tran_C"/>
</dbReference>
<gene>
    <name evidence="6" type="ORF">A2161_20145</name>
</gene>
<dbReference type="Gene3D" id="3.40.50.300">
    <property type="entry name" value="P-loop containing nucleotide triphosphate hydrolases"/>
    <property type="match status" value="2"/>
</dbReference>
<evidence type="ECO:0000313" key="6">
    <source>
        <dbReference type="EMBL" id="OGL47061.1"/>
    </source>
</evidence>
<evidence type="ECO:0000256" key="2">
    <source>
        <dbReference type="ARBA" id="ARBA00022741"/>
    </source>
</evidence>
<feature type="domain" description="ABC transporter" evidence="5">
    <location>
        <begin position="326"/>
        <end position="540"/>
    </location>
</feature>
<evidence type="ECO:0000256" key="3">
    <source>
        <dbReference type="ARBA" id="ARBA00022840"/>
    </source>
</evidence>
<dbReference type="FunFam" id="3.40.50.300:FF:000070">
    <property type="entry name" value="Putative ABC transporter ATP-binding component"/>
    <property type="match status" value="1"/>
</dbReference>
<dbReference type="GO" id="GO:0016887">
    <property type="term" value="F:ATP hydrolysis activity"/>
    <property type="evidence" value="ECO:0007669"/>
    <property type="project" value="InterPro"/>
</dbReference>
<dbReference type="AlphaFoldDB" id="A0A1F7S031"/>
<dbReference type="CDD" id="cd03221">
    <property type="entry name" value="ABCF_EF-3"/>
    <property type="match status" value="2"/>
</dbReference>